<dbReference type="InterPro" id="IPR046252">
    <property type="entry name" value="DUF6285"/>
</dbReference>
<evidence type="ECO:0000313" key="3">
    <source>
        <dbReference type="Proteomes" id="UP000706039"/>
    </source>
</evidence>
<gene>
    <name evidence="2" type="ORF">K7G82_18985</name>
</gene>
<feature type="domain" description="DUF6285" evidence="1">
    <location>
        <begin position="25"/>
        <end position="108"/>
    </location>
</feature>
<evidence type="ECO:0000313" key="2">
    <source>
        <dbReference type="EMBL" id="MBY8824398.1"/>
    </source>
</evidence>
<name>A0ABS7PSX9_9SPHN</name>
<organism evidence="2 3">
    <name type="scientific">Sphingomonas colocasiae</name>
    <dbReference type="NCBI Taxonomy" id="1848973"/>
    <lineage>
        <taxon>Bacteria</taxon>
        <taxon>Pseudomonadati</taxon>
        <taxon>Pseudomonadota</taxon>
        <taxon>Alphaproteobacteria</taxon>
        <taxon>Sphingomonadales</taxon>
        <taxon>Sphingomonadaceae</taxon>
        <taxon>Sphingomonas</taxon>
    </lineage>
</organism>
<dbReference type="Pfam" id="PF19802">
    <property type="entry name" value="DUF6285"/>
    <property type="match status" value="1"/>
</dbReference>
<sequence length="117" mass="12438">MLDAPSGDDLLAEVERALKEGIAPGFAQRVTANAVALARRERAMQAPLDVAECERLTALIGEAGDLAVLNAALCAAIRTRAIDAGSAQLMTHLWETTRAKLAVDQPAYPPFRAEAQQ</sequence>
<proteinExistence type="predicted"/>
<comment type="caution">
    <text evidence="2">The sequence shown here is derived from an EMBL/GenBank/DDBJ whole genome shotgun (WGS) entry which is preliminary data.</text>
</comment>
<dbReference type="Proteomes" id="UP000706039">
    <property type="component" value="Unassembled WGS sequence"/>
</dbReference>
<accession>A0ABS7PSX9</accession>
<dbReference type="EMBL" id="JAINVV010000009">
    <property type="protein sequence ID" value="MBY8824398.1"/>
    <property type="molecule type" value="Genomic_DNA"/>
</dbReference>
<keyword evidence="3" id="KW-1185">Reference proteome</keyword>
<protein>
    <submittedName>
        <fullName evidence="2">DUF6285 domain-containing protein</fullName>
    </submittedName>
</protein>
<dbReference type="RefSeq" id="WP_222991510.1">
    <property type="nucleotide sequence ID" value="NZ_JAINVV010000009.1"/>
</dbReference>
<reference evidence="2 3" key="1">
    <citation type="submission" date="2021-08" db="EMBL/GenBank/DDBJ databases">
        <authorList>
            <person name="Tuo L."/>
        </authorList>
    </citation>
    <scope>NUCLEOTIDE SEQUENCE [LARGE SCALE GENOMIC DNA]</scope>
    <source>
        <strain evidence="2 3">JCM 31229</strain>
    </source>
</reference>
<evidence type="ECO:0000259" key="1">
    <source>
        <dbReference type="Pfam" id="PF19802"/>
    </source>
</evidence>